<feature type="transmembrane region" description="Helical" evidence="4">
    <location>
        <begin position="37"/>
        <end position="57"/>
    </location>
</feature>
<keyword evidence="4" id="KW-1133">Transmembrane helix</keyword>
<evidence type="ECO:0000313" key="6">
    <source>
        <dbReference type="EMBL" id="SDB91695.1"/>
    </source>
</evidence>
<dbReference type="EMBL" id="FMYF01000008">
    <property type="protein sequence ID" value="SDB91695.1"/>
    <property type="molecule type" value="Genomic_DNA"/>
</dbReference>
<accession>A0A1G6HCM9</accession>
<feature type="domain" description="NodB homology" evidence="5">
    <location>
        <begin position="141"/>
        <end position="333"/>
    </location>
</feature>
<reference evidence="6 7" key="1">
    <citation type="submission" date="2016-06" db="EMBL/GenBank/DDBJ databases">
        <authorList>
            <person name="Olsen C.W."/>
            <person name="Carey S."/>
            <person name="Hinshaw L."/>
            <person name="Karasin A.I."/>
        </authorList>
    </citation>
    <scope>NUCLEOTIDE SEQUENCE [LARGE SCALE GENOMIC DNA]</scope>
    <source>
        <strain evidence="6 7">LZ-22</strain>
    </source>
</reference>
<keyword evidence="7" id="KW-1185">Reference proteome</keyword>
<dbReference type="Proteomes" id="UP000199086">
    <property type="component" value="Unassembled WGS sequence"/>
</dbReference>
<dbReference type="InterPro" id="IPR029044">
    <property type="entry name" value="Nucleotide-diphossugar_trans"/>
</dbReference>
<dbReference type="Pfam" id="PF13641">
    <property type="entry name" value="Glyco_tranf_2_3"/>
    <property type="match status" value="1"/>
</dbReference>
<feature type="transmembrane region" description="Helical" evidence="4">
    <location>
        <begin position="376"/>
        <end position="397"/>
    </location>
</feature>
<evidence type="ECO:0000256" key="1">
    <source>
        <dbReference type="ARBA" id="ARBA00006739"/>
    </source>
</evidence>
<evidence type="ECO:0000256" key="3">
    <source>
        <dbReference type="ARBA" id="ARBA00022679"/>
    </source>
</evidence>
<name>A0A1G6HCM9_9ACTN</name>
<evidence type="ECO:0000256" key="2">
    <source>
        <dbReference type="ARBA" id="ARBA00022676"/>
    </source>
</evidence>
<dbReference type="STRING" id="1577474.GA0111570_108101"/>
<dbReference type="GO" id="GO:0005975">
    <property type="term" value="P:carbohydrate metabolic process"/>
    <property type="evidence" value="ECO:0007669"/>
    <property type="project" value="InterPro"/>
</dbReference>
<protein>
    <submittedName>
        <fullName evidence="6">Biofilm PGA synthesis N-glycosyltransferase PgaC</fullName>
    </submittedName>
</protein>
<gene>
    <name evidence="6" type="ORF">GA0111570_108101</name>
</gene>
<feature type="transmembrane region" description="Helical" evidence="4">
    <location>
        <begin position="658"/>
        <end position="679"/>
    </location>
</feature>
<dbReference type="InterPro" id="IPR002509">
    <property type="entry name" value="NODB_dom"/>
</dbReference>
<dbReference type="SUPFAM" id="SSF53448">
    <property type="entry name" value="Nucleotide-diphospho-sugar transferases"/>
    <property type="match status" value="1"/>
</dbReference>
<keyword evidence="4" id="KW-0472">Membrane</keyword>
<dbReference type="CDD" id="cd06423">
    <property type="entry name" value="CESA_like"/>
    <property type="match status" value="1"/>
</dbReference>
<dbReference type="AlphaFoldDB" id="A0A1G6HCM9"/>
<dbReference type="SUPFAM" id="SSF88713">
    <property type="entry name" value="Glycoside hydrolase/deacetylase"/>
    <property type="match status" value="1"/>
</dbReference>
<evidence type="ECO:0000259" key="5">
    <source>
        <dbReference type="PROSITE" id="PS51677"/>
    </source>
</evidence>
<dbReference type="Gene3D" id="3.90.550.10">
    <property type="entry name" value="Spore Coat Polysaccharide Biosynthesis Protein SpsA, Chain A"/>
    <property type="match status" value="1"/>
</dbReference>
<proteinExistence type="inferred from homology"/>
<dbReference type="OrthoDB" id="9763050at2"/>
<dbReference type="PANTHER" id="PTHR43630">
    <property type="entry name" value="POLY-BETA-1,6-N-ACETYL-D-GLUCOSAMINE SYNTHASE"/>
    <property type="match status" value="1"/>
</dbReference>
<dbReference type="GO" id="GO:0016757">
    <property type="term" value="F:glycosyltransferase activity"/>
    <property type="evidence" value="ECO:0007669"/>
    <property type="project" value="UniProtKB-KW"/>
</dbReference>
<dbReference type="InterPro" id="IPR011330">
    <property type="entry name" value="Glyco_hydro/deAcase_b/a-brl"/>
</dbReference>
<keyword evidence="4" id="KW-0812">Transmembrane</keyword>
<dbReference type="PANTHER" id="PTHR43630:SF1">
    <property type="entry name" value="POLY-BETA-1,6-N-ACETYL-D-GLUCOSAMINE SYNTHASE"/>
    <property type="match status" value="1"/>
</dbReference>
<evidence type="ECO:0000256" key="4">
    <source>
        <dbReference type="SAM" id="Phobius"/>
    </source>
</evidence>
<dbReference type="Pfam" id="PF01522">
    <property type="entry name" value="Polysacc_deac_1"/>
    <property type="match status" value="1"/>
</dbReference>
<keyword evidence="2" id="KW-0328">Glycosyltransferase</keyword>
<keyword evidence="3 6" id="KW-0808">Transferase</keyword>
<dbReference type="RefSeq" id="WP_139283240.1">
    <property type="nucleotide sequence ID" value="NZ_FMYF01000008.1"/>
</dbReference>
<organism evidence="6 7">
    <name type="scientific">Raineyella antarctica</name>
    <dbReference type="NCBI Taxonomy" id="1577474"/>
    <lineage>
        <taxon>Bacteria</taxon>
        <taxon>Bacillati</taxon>
        <taxon>Actinomycetota</taxon>
        <taxon>Actinomycetes</taxon>
        <taxon>Propionibacteriales</taxon>
        <taxon>Propionibacteriaceae</taxon>
        <taxon>Raineyella</taxon>
    </lineage>
</organism>
<sequence>MFDKSQEAVRTVARQYERSGPVFADATGRRWRRVRRVVAVLLLLVAALVAYAAPNLYRSPLPGSLALVSPISDAELGDAVAVLGTGPMDRLLRVRRVGSEVVGTDVRSGQRIVTFSGSEAAAALKSGFVIWRYGYPATEGRTISLTFDDGPDPVVTPQLLDVLSRHHVPATFFVVGRQVAGNPAIVERMSREGHGIGIHTLTHPDIAHQPDWLAQWELVSTQRMIRAATGHDATYWRMPYDSPDPTDQQATVNGLARADILGYRHASYDFDSLDWFVESRAGQTAADIKLPPLDGSEPHLTVLLHDGGGDRRETVRYVERLISAAQAQGYTFTSMPQVQPALADGNQPVVVTGWDRLTLALGQAMFALPRVTLAGLFWFAIVSVVLVSVTNLGLALVRRAHRSRAVWPAPDDMGPRVSVVLAAYNEEPVIARTLRSVLASDHPLLEVLVVDDGSADRTSEEVLSVAATDHRVRLLKQDNSGKSGALNNGVRQSRGDVVVTLDADTIVTPATITSLVRQFATDTSGRLGAVAGVVRVGNRRRNLLTRWQALEYITQIGIDRSAQDALGAISIVPGACAAWRREAILDAGGYSEDTLAEDCDLALMLHRRGWRVSQDDDALAYTEAPETADDLLAQRTRWTYGTLQAMWKHRGMVLRPRYGWLGMWVMPNYVLSIVVPVLFLPFMALMTFAALENGALPMLALYFGSFVAVHALVALVAVRLMREDLDNLVVVPVYRLLYEPLRAYLLYSSILLAIKGVKAGWNKLARTGSMDAHALTASQRVEPVPARAYRAEPEGTS</sequence>
<comment type="similarity">
    <text evidence="1">Belongs to the glycosyltransferase 2 family.</text>
</comment>
<dbReference type="GO" id="GO:0016810">
    <property type="term" value="F:hydrolase activity, acting on carbon-nitrogen (but not peptide) bonds"/>
    <property type="evidence" value="ECO:0007669"/>
    <property type="project" value="InterPro"/>
</dbReference>
<dbReference type="PROSITE" id="PS51677">
    <property type="entry name" value="NODB"/>
    <property type="match status" value="1"/>
</dbReference>
<dbReference type="Gene3D" id="3.20.20.370">
    <property type="entry name" value="Glycoside hydrolase/deacetylase"/>
    <property type="match status" value="1"/>
</dbReference>
<evidence type="ECO:0000313" key="7">
    <source>
        <dbReference type="Proteomes" id="UP000199086"/>
    </source>
</evidence>
<feature type="transmembrane region" description="Helical" evidence="4">
    <location>
        <begin position="699"/>
        <end position="718"/>
    </location>
</feature>